<feature type="transmembrane region" description="Helical" evidence="1">
    <location>
        <begin position="609"/>
        <end position="635"/>
    </location>
</feature>
<feature type="transmembrane region" description="Helical" evidence="1">
    <location>
        <begin position="152"/>
        <end position="173"/>
    </location>
</feature>
<dbReference type="InterPro" id="IPR019204">
    <property type="entry name" value="DUF2070_membrane"/>
</dbReference>
<feature type="transmembrane region" description="Helical" evidence="1">
    <location>
        <begin position="21"/>
        <end position="40"/>
    </location>
</feature>
<dbReference type="OrthoDB" id="8914at2157"/>
<evidence type="ECO:0000313" key="4">
    <source>
        <dbReference type="Proteomes" id="UP000243250"/>
    </source>
</evidence>
<dbReference type="RefSeq" id="WP_089877001.1">
    <property type="nucleotide sequence ID" value="NZ_FOYS01000001.1"/>
</dbReference>
<feature type="transmembrane region" description="Helical" evidence="1">
    <location>
        <begin position="95"/>
        <end position="118"/>
    </location>
</feature>
<feature type="domain" description="DUF2070" evidence="2">
    <location>
        <begin position="9"/>
        <end position="629"/>
    </location>
</feature>
<name>A0A1I6G4F6_9EURY</name>
<dbReference type="STRING" id="555875.SAMN04488124_0836"/>
<dbReference type="EMBL" id="FOYS01000001">
    <property type="protein sequence ID" value="SFR36937.1"/>
    <property type="molecule type" value="Genomic_DNA"/>
</dbReference>
<feature type="transmembrane region" description="Helical" evidence="1">
    <location>
        <begin position="213"/>
        <end position="234"/>
    </location>
</feature>
<dbReference type="Pfam" id="PF09843">
    <property type="entry name" value="DUF2070"/>
    <property type="match status" value="1"/>
</dbReference>
<protein>
    <submittedName>
        <fullName evidence="3">Putative membrane protein</fullName>
    </submittedName>
</protein>
<accession>A0A1I6G4F6</accession>
<feature type="transmembrane region" description="Helical" evidence="1">
    <location>
        <begin position="124"/>
        <end position="145"/>
    </location>
</feature>
<feature type="transmembrane region" description="Helical" evidence="1">
    <location>
        <begin position="60"/>
        <end position="83"/>
    </location>
</feature>
<reference evidence="4" key="1">
    <citation type="submission" date="2016-10" db="EMBL/GenBank/DDBJ databases">
        <authorList>
            <person name="Varghese N."/>
            <person name="Submissions S."/>
        </authorList>
    </citation>
    <scope>NUCLEOTIDE SEQUENCE [LARGE SCALE GENOMIC DNA]</scope>
    <source>
        <strain evidence="4">CGMCC 1.8711</strain>
    </source>
</reference>
<sequence length="636" mass="67492">MTATQSDLAGLSRYIFRAPNWYTSLAFALLLAAMAGVAAFDSGETMRTWRGIFFLGKDAWEGIFFIGIPTVVAAFATSGVDRFVGGTLTPNRSSLLALVCEILIVAIVTVAAIISVFTGLGQRFVFDALVVALASVFAFRLLVVMAVSRSSLLVAAVPASLQTLASAVLLFVYSGTLTFLSVGGPILDAYLKPYLARADRAPAALSAVSPDHFLLLAVMCVVYALCVYVFILVVDRPWRRSLGVSVLDFLRGFIGHIAEGSRELEEFFEQLGEEAIVPVTVLAFRSAEREKARFILPMIHPGPMGEIGGGNFPERVANRSEGVAFPPHATAGHDFNLVTEREVDTILQAADAAHDRIEYTADATQSLRTRSGEANVLGQGFGDDAVLVSSYAPAFADDVEYAVGLSAAAEARTTGLDDVLLVDAHNSNDGLNGPDLGHVTPGSKRSFDMITAAGLAGERMAEATRGDLSMGVAWDETPWTPMEGIGPLGIRVAVTEVEGQTTGYVLVDGNNMEPGLRDDILSDLTEGEDALVDVAEAMTTDTHIVNTVKADNQVGAAIDQSDLRELICDLTREAVSDLEPVEAGMAVERAEVTVFGNDRTETLASHANAVVAMGGAFAVSIILVAMTVSILIFLFA</sequence>
<keyword evidence="4" id="KW-1185">Reference proteome</keyword>
<gene>
    <name evidence="3" type="ORF">SAMN04488124_0836</name>
</gene>
<evidence type="ECO:0000313" key="3">
    <source>
        <dbReference type="EMBL" id="SFR36937.1"/>
    </source>
</evidence>
<organism evidence="3 4">
    <name type="scientific">Halogeometricum limi</name>
    <dbReference type="NCBI Taxonomy" id="555875"/>
    <lineage>
        <taxon>Archaea</taxon>
        <taxon>Methanobacteriati</taxon>
        <taxon>Methanobacteriota</taxon>
        <taxon>Stenosarchaea group</taxon>
        <taxon>Halobacteria</taxon>
        <taxon>Halobacteriales</taxon>
        <taxon>Haloferacaceae</taxon>
        <taxon>Halogeometricum</taxon>
    </lineage>
</organism>
<keyword evidence="1" id="KW-1133">Transmembrane helix</keyword>
<proteinExistence type="predicted"/>
<dbReference type="AlphaFoldDB" id="A0A1I6G4F6"/>
<keyword evidence="1" id="KW-0472">Membrane</keyword>
<dbReference type="Proteomes" id="UP000243250">
    <property type="component" value="Unassembled WGS sequence"/>
</dbReference>
<evidence type="ECO:0000259" key="2">
    <source>
        <dbReference type="Pfam" id="PF09843"/>
    </source>
</evidence>
<evidence type="ECO:0000256" key="1">
    <source>
        <dbReference type="SAM" id="Phobius"/>
    </source>
</evidence>
<keyword evidence="1" id="KW-0812">Transmembrane</keyword>